<evidence type="ECO:0000313" key="2">
    <source>
        <dbReference type="Proteomes" id="UP001482620"/>
    </source>
</evidence>
<comment type="caution">
    <text evidence="1">The sequence shown here is derived from an EMBL/GenBank/DDBJ whole genome shotgun (WGS) entry which is preliminary data.</text>
</comment>
<dbReference type="Proteomes" id="UP001482620">
    <property type="component" value="Unassembled WGS sequence"/>
</dbReference>
<sequence length="77" mass="8496">MYTPLLYMAPSPDEDGDHWGLGSGRRVGVRAGSLRLGLGLLPLLDQDLLSRVEGQISLRDTNYRRCIPAAERLSICL</sequence>
<accession>A0ABV0VJX5</accession>
<name>A0ABV0VJX5_9TELE</name>
<organism evidence="1 2">
    <name type="scientific">Ilyodon furcidens</name>
    <name type="common">goldbreast splitfin</name>
    <dbReference type="NCBI Taxonomy" id="33524"/>
    <lineage>
        <taxon>Eukaryota</taxon>
        <taxon>Metazoa</taxon>
        <taxon>Chordata</taxon>
        <taxon>Craniata</taxon>
        <taxon>Vertebrata</taxon>
        <taxon>Euteleostomi</taxon>
        <taxon>Actinopterygii</taxon>
        <taxon>Neopterygii</taxon>
        <taxon>Teleostei</taxon>
        <taxon>Neoteleostei</taxon>
        <taxon>Acanthomorphata</taxon>
        <taxon>Ovalentaria</taxon>
        <taxon>Atherinomorphae</taxon>
        <taxon>Cyprinodontiformes</taxon>
        <taxon>Goodeidae</taxon>
        <taxon>Ilyodon</taxon>
    </lineage>
</organism>
<keyword evidence="2" id="KW-1185">Reference proteome</keyword>
<evidence type="ECO:0000313" key="1">
    <source>
        <dbReference type="EMBL" id="MEQ2257501.1"/>
    </source>
</evidence>
<reference evidence="1 2" key="1">
    <citation type="submission" date="2021-06" db="EMBL/GenBank/DDBJ databases">
        <authorList>
            <person name="Palmer J.M."/>
        </authorList>
    </citation>
    <scope>NUCLEOTIDE SEQUENCE [LARGE SCALE GENOMIC DNA]</scope>
    <source>
        <strain evidence="2">if_2019</strain>
        <tissue evidence="1">Muscle</tissue>
    </source>
</reference>
<gene>
    <name evidence="1" type="ORF">ILYODFUR_035438</name>
</gene>
<feature type="non-terminal residue" evidence="1">
    <location>
        <position position="77"/>
    </location>
</feature>
<proteinExistence type="predicted"/>
<dbReference type="EMBL" id="JAHRIQ010111019">
    <property type="protein sequence ID" value="MEQ2257501.1"/>
    <property type="molecule type" value="Genomic_DNA"/>
</dbReference>
<protein>
    <submittedName>
        <fullName evidence="1">Uncharacterized protein</fullName>
    </submittedName>
</protein>